<reference evidence="4 5" key="1">
    <citation type="submission" date="2021-11" db="EMBL/GenBank/DDBJ databases">
        <title>Genomic of Niabella pedocola.</title>
        <authorList>
            <person name="Wu T."/>
        </authorList>
    </citation>
    <scope>NUCLEOTIDE SEQUENCE [LARGE SCALE GENOMIC DNA]</scope>
    <source>
        <strain evidence="4 5">JCM 31011</strain>
    </source>
</reference>
<comment type="caution">
    <text evidence="4">The sequence shown here is derived from an EMBL/GenBank/DDBJ whole genome shotgun (WGS) entry which is preliminary data.</text>
</comment>
<name>A0ABS8PWB1_9BACT</name>
<organism evidence="4 5">
    <name type="scientific">Niabella pedocola</name>
    <dbReference type="NCBI Taxonomy" id="1752077"/>
    <lineage>
        <taxon>Bacteria</taxon>
        <taxon>Pseudomonadati</taxon>
        <taxon>Bacteroidota</taxon>
        <taxon>Chitinophagia</taxon>
        <taxon>Chitinophagales</taxon>
        <taxon>Chitinophagaceae</taxon>
        <taxon>Niabella</taxon>
    </lineage>
</organism>
<dbReference type="InterPro" id="IPR050491">
    <property type="entry name" value="AmpC-like"/>
</dbReference>
<feature type="domain" description="Beta-lactamase-related" evidence="2">
    <location>
        <begin position="29"/>
        <end position="366"/>
    </location>
</feature>
<feature type="signal peptide" evidence="1">
    <location>
        <begin position="1"/>
        <end position="19"/>
    </location>
</feature>
<dbReference type="SUPFAM" id="SSF56601">
    <property type="entry name" value="beta-lactamase/transpeptidase-like"/>
    <property type="match status" value="1"/>
</dbReference>
<keyword evidence="4" id="KW-0378">Hydrolase</keyword>
<keyword evidence="1" id="KW-0732">Signal</keyword>
<dbReference type="Proteomes" id="UP001199816">
    <property type="component" value="Unassembled WGS sequence"/>
</dbReference>
<evidence type="ECO:0000313" key="4">
    <source>
        <dbReference type="EMBL" id="MCD2425358.1"/>
    </source>
</evidence>
<gene>
    <name evidence="4" type="ORF">LQ567_21420</name>
</gene>
<keyword evidence="5" id="KW-1185">Reference proteome</keyword>
<evidence type="ECO:0000259" key="2">
    <source>
        <dbReference type="Pfam" id="PF00144"/>
    </source>
</evidence>
<protein>
    <submittedName>
        <fullName evidence="4">Serine hydrolase</fullName>
    </submittedName>
</protein>
<evidence type="ECO:0000259" key="3">
    <source>
        <dbReference type="Pfam" id="PF11954"/>
    </source>
</evidence>
<evidence type="ECO:0000313" key="5">
    <source>
        <dbReference type="Proteomes" id="UP001199816"/>
    </source>
</evidence>
<dbReference type="Pfam" id="PF11954">
    <property type="entry name" value="DUF3471"/>
    <property type="match status" value="1"/>
</dbReference>
<dbReference type="GO" id="GO:0016787">
    <property type="term" value="F:hydrolase activity"/>
    <property type="evidence" value="ECO:0007669"/>
    <property type="project" value="UniProtKB-KW"/>
</dbReference>
<dbReference type="InterPro" id="IPR021860">
    <property type="entry name" value="Peptidase_S12_Pab87-rel_C"/>
</dbReference>
<dbReference type="EMBL" id="JAJNEC010000007">
    <property type="protein sequence ID" value="MCD2425358.1"/>
    <property type="molecule type" value="Genomic_DNA"/>
</dbReference>
<sequence length="512" mass="58071">MKKIGLAAFLAGCTGFLSAQTPSFISDSLDRYIQRGMQQWQIPGLAIAIVKDGQVILQKGYGVREMNKPGNVDENTLFMIASNSKLFTGTAIAKLDHEKKLSLNDKVTRYLPWFRMWDSTTTQLITLRDVLCHRLGTRTFQGDFTFWDSNLPQDSILWKLRYLKPSGLFRQDYGYCNAGFLTAGRILQQVTGQTWEQYVQQQILAPLGMHQTYMNTAGMAQRANAAAPHTNMFGALTVLPYDQIDNLGPAASMVSNVKDLTRWLRLQLDSGRFEGNRILPWEVLQKTRDANITVNNRKNNNYPIHFVTYGLGVYAADYNGRQVYWHTGGAFGFVTNLCFVPEEKLGIVILTNNDNQHFFEALRYQLLDAYLGVPYKDRSRFLQGIATKNNRQMEADLKNMQARVNAQNHTPVPLDAYTGAYYNTVYGKIQVSKAGNNQLRCSFQHHPDLSATLEYMDDNTFRLTYSNIGFGVFPAIFTLKNGKAETVQIKATDFIEYDAYLFAKDPQGLMIK</sequence>
<dbReference type="PANTHER" id="PTHR46825:SF15">
    <property type="entry name" value="BETA-LACTAMASE-RELATED DOMAIN-CONTAINING PROTEIN"/>
    <property type="match status" value="1"/>
</dbReference>
<dbReference type="Gene3D" id="2.40.128.600">
    <property type="match status" value="1"/>
</dbReference>
<dbReference type="RefSeq" id="WP_231007827.1">
    <property type="nucleotide sequence ID" value="NZ_JAJNEC010000007.1"/>
</dbReference>
<dbReference type="Pfam" id="PF00144">
    <property type="entry name" value="Beta-lactamase"/>
    <property type="match status" value="1"/>
</dbReference>
<dbReference type="InterPro" id="IPR001466">
    <property type="entry name" value="Beta-lactam-related"/>
</dbReference>
<dbReference type="PANTHER" id="PTHR46825">
    <property type="entry name" value="D-ALANYL-D-ALANINE-CARBOXYPEPTIDASE/ENDOPEPTIDASE AMPH"/>
    <property type="match status" value="1"/>
</dbReference>
<proteinExistence type="predicted"/>
<dbReference type="Gene3D" id="3.40.710.10">
    <property type="entry name" value="DD-peptidase/beta-lactamase superfamily"/>
    <property type="match status" value="1"/>
</dbReference>
<feature type="domain" description="Peptidase S12 Pab87-related C-terminal" evidence="3">
    <location>
        <begin position="408"/>
        <end position="493"/>
    </location>
</feature>
<feature type="chain" id="PRO_5045286363" evidence="1">
    <location>
        <begin position="20"/>
        <end position="512"/>
    </location>
</feature>
<evidence type="ECO:0000256" key="1">
    <source>
        <dbReference type="SAM" id="SignalP"/>
    </source>
</evidence>
<dbReference type="InterPro" id="IPR012338">
    <property type="entry name" value="Beta-lactam/transpept-like"/>
</dbReference>
<accession>A0ABS8PWB1</accession>